<dbReference type="Gene3D" id="2.10.25.10">
    <property type="entry name" value="Laminin"/>
    <property type="match status" value="1"/>
</dbReference>
<accession>A0A368G4X7</accession>
<dbReference type="Proteomes" id="UP000252519">
    <property type="component" value="Unassembled WGS sequence"/>
</dbReference>
<protein>
    <submittedName>
        <fullName evidence="3">EGF-like domain protein</fullName>
    </submittedName>
</protein>
<reference evidence="3 4" key="1">
    <citation type="submission" date="2014-10" db="EMBL/GenBank/DDBJ databases">
        <title>Draft genome of the hookworm Ancylostoma caninum.</title>
        <authorList>
            <person name="Mitreva M."/>
        </authorList>
    </citation>
    <scope>NUCLEOTIDE SEQUENCE [LARGE SCALE GENOMIC DNA]</scope>
    <source>
        <strain evidence="3 4">Baltimore</strain>
    </source>
</reference>
<evidence type="ECO:0000313" key="4">
    <source>
        <dbReference type="Proteomes" id="UP000252519"/>
    </source>
</evidence>
<keyword evidence="4" id="KW-1185">Reference proteome</keyword>
<dbReference type="SUPFAM" id="SSF57196">
    <property type="entry name" value="EGF/Laminin"/>
    <property type="match status" value="1"/>
</dbReference>
<proteinExistence type="predicted"/>
<evidence type="ECO:0000256" key="1">
    <source>
        <dbReference type="PROSITE-ProRule" id="PRU00076"/>
    </source>
</evidence>
<gene>
    <name evidence="3" type="ORF">ANCCAN_14559</name>
</gene>
<dbReference type="Pfam" id="PF00008">
    <property type="entry name" value="EGF"/>
    <property type="match status" value="1"/>
</dbReference>
<keyword evidence="1" id="KW-1015">Disulfide bond</keyword>
<dbReference type="PROSITE" id="PS50026">
    <property type="entry name" value="EGF_3"/>
    <property type="match status" value="1"/>
</dbReference>
<organism evidence="3 4">
    <name type="scientific">Ancylostoma caninum</name>
    <name type="common">Dog hookworm</name>
    <dbReference type="NCBI Taxonomy" id="29170"/>
    <lineage>
        <taxon>Eukaryota</taxon>
        <taxon>Metazoa</taxon>
        <taxon>Ecdysozoa</taxon>
        <taxon>Nematoda</taxon>
        <taxon>Chromadorea</taxon>
        <taxon>Rhabditida</taxon>
        <taxon>Rhabditina</taxon>
        <taxon>Rhabditomorpha</taxon>
        <taxon>Strongyloidea</taxon>
        <taxon>Ancylostomatidae</taxon>
        <taxon>Ancylostomatinae</taxon>
        <taxon>Ancylostoma</taxon>
    </lineage>
</organism>
<sequence>MPFETGDDAFAGKQPVSVVVRGWRYPAAARLVVHIKTAALPKTHQLVYKRFTAETCRVNPCLNQGKCVPGKLSCQCAQGWMGRFCHRELLIQSFTMRSLDTDTGLENSF</sequence>
<dbReference type="OrthoDB" id="9028152at2759"/>
<evidence type="ECO:0000313" key="3">
    <source>
        <dbReference type="EMBL" id="RCN39496.1"/>
    </source>
</evidence>
<comment type="caution">
    <text evidence="3">The sequence shown here is derived from an EMBL/GenBank/DDBJ whole genome shotgun (WGS) entry which is preliminary data.</text>
</comment>
<dbReference type="PROSITE" id="PS00022">
    <property type="entry name" value="EGF_1"/>
    <property type="match status" value="1"/>
</dbReference>
<dbReference type="InterPro" id="IPR000742">
    <property type="entry name" value="EGF"/>
</dbReference>
<name>A0A368G4X7_ANCCA</name>
<dbReference type="EMBL" id="JOJR01000335">
    <property type="protein sequence ID" value="RCN39496.1"/>
    <property type="molecule type" value="Genomic_DNA"/>
</dbReference>
<keyword evidence="1" id="KW-0245">EGF-like domain</keyword>
<feature type="domain" description="EGF-like" evidence="2">
    <location>
        <begin position="52"/>
        <end position="86"/>
    </location>
</feature>
<dbReference type="CDD" id="cd00054">
    <property type="entry name" value="EGF_CA"/>
    <property type="match status" value="1"/>
</dbReference>
<dbReference type="PROSITE" id="PS01186">
    <property type="entry name" value="EGF_2"/>
    <property type="match status" value="1"/>
</dbReference>
<feature type="disulfide bond" evidence="1">
    <location>
        <begin position="76"/>
        <end position="85"/>
    </location>
</feature>
<dbReference type="AlphaFoldDB" id="A0A368G4X7"/>
<evidence type="ECO:0000259" key="2">
    <source>
        <dbReference type="PROSITE" id="PS50026"/>
    </source>
</evidence>
<comment type="caution">
    <text evidence="1">Lacks conserved residue(s) required for the propagation of feature annotation.</text>
</comment>